<keyword evidence="5 6" id="KW-0472">Membrane</keyword>
<dbReference type="Gene3D" id="6.10.140.1320">
    <property type="match status" value="1"/>
</dbReference>
<reference evidence="8" key="1">
    <citation type="submission" date="2020-03" db="EMBL/GenBank/DDBJ databases">
        <title>Transcriptomic Profiling of the Digestive Tract of the Rat Flea, Xenopsylla cheopis, Following Blood Feeding and Infection with Yersinia pestis.</title>
        <authorList>
            <person name="Bland D.M."/>
            <person name="Martens C.A."/>
            <person name="Virtaneva K."/>
            <person name="Kanakabandi K."/>
            <person name="Long D."/>
            <person name="Rosenke R."/>
            <person name="Saturday G.A."/>
            <person name="Hoyt F.H."/>
            <person name="Bruno D.P."/>
            <person name="Ribeiro J.M.C."/>
            <person name="Hinnebusch J."/>
        </authorList>
    </citation>
    <scope>NUCLEOTIDE SEQUENCE</scope>
</reference>
<evidence type="ECO:0000256" key="2">
    <source>
        <dbReference type="ARBA" id="ARBA00022692"/>
    </source>
</evidence>
<evidence type="ECO:0000256" key="6">
    <source>
        <dbReference type="SAM" id="Phobius"/>
    </source>
</evidence>
<proteinExistence type="predicted"/>
<accession>A0A6M2DBZ0</accession>
<evidence type="ECO:0000256" key="3">
    <source>
        <dbReference type="ARBA" id="ARBA00022989"/>
    </source>
</evidence>
<dbReference type="InterPro" id="IPR050355">
    <property type="entry name" value="RCF1"/>
</dbReference>
<comment type="subcellular location">
    <subcellularLocation>
        <location evidence="1">Mitochondrion membrane</location>
    </subcellularLocation>
</comment>
<evidence type="ECO:0000313" key="8">
    <source>
        <dbReference type="EMBL" id="NOV43833.1"/>
    </source>
</evidence>
<dbReference type="PANTHER" id="PTHR12297">
    <property type="entry name" value="HYPOXIA-INDUCBILE GENE 1 HIG1 -RELATED"/>
    <property type="match status" value="1"/>
</dbReference>
<evidence type="ECO:0000256" key="1">
    <source>
        <dbReference type="ARBA" id="ARBA00004325"/>
    </source>
</evidence>
<dbReference type="PROSITE" id="PS51503">
    <property type="entry name" value="HIG1"/>
    <property type="match status" value="1"/>
</dbReference>
<dbReference type="PANTHER" id="PTHR12297:SF3">
    <property type="entry name" value="HIG1 DOMAIN FAMILY MEMBER 1A"/>
    <property type="match status" value="1"/>
</dbReference>
<evidence type="ECO:0000256" key="4">
    <source>
        <dbReference type="ARBA" id="ARBA00023128"/>
    </source>
</evidence>
<keyword evidence="4" id="KW-0496">Mitochondrion</keyword>
<dbReference type="GO" id="GO:0031966">
    <property type="term" value="C:mitochondrial membrane"/>
    <property type="evidence" value="ECO:0007669"/>
    <property type="project" value="UniProtKB-SubCell"/>
</dbReference>
<dbReference type="AlphaFoldDB" id="A0A6M2DBZ0"/>
<keyword evidence="3 6" id="KW-1133">Transmembrane helix</keyword>
<feature type="transmembrane region" description="Helical" evidence="6">
    <location>
        <begin position="40"/>
        <end position="60"/>
    </location>
</feature>
<evidence type="ECO:0000259" key="7">
    <source>
        <dbReference type="PROSITE" id="PS51503"/>
    </source>
</evidence>
<sequence>MPPDTEDKTDKFEWVQIKEELGAHETATEKLKRKVKDNPLVPLGCVLTVGVLAMGLTNFAKGDRVKSQRYMRLRVLAQGFTIAALMGGMVVAARKVKPSETDVK</sequence>
<keyword evidence="2 6" id="KW-0812">Transmembrane</keyword>
<dbReference type="Pfam" id="PF04588">
    <property type="entry name" value="HIG_1_N"/>
    <property type="match status" value="1"/>
</dbReference>
<dbReference type="EMBL" id="GIIL01000107">
    <property type="protein sequence ID" value="NOV43833.1"/>
    <property type="molecule type" value="Transcribed_RNA"/>
</dbReference>
<feature type="transmembrane region" description="Helical" evidence="6">
    <location>
        <begin position="72"/>
        <end position="93"/>
    </location>
</feature>
<organism evidence="8">
    <name type="scientific">Xenopsylla cheopis</name>
    <name type="common">Oriental rat flea</name>
    <name type="synonym">Pulex cheopis</name>
    <dbReference type="NCBI Taxonomy" id="163159"/>
    <lineage>
        <taxon>Eukaryota</taxon>
        <taxon>Metazoa</taxon>
        <taxon>Ecdysozoa</taxon>
        <taxon>Arthropoda</taxon>
        <taxon>Hexapoda</taxon>
        <taxon>Insecta</taxon>
        <taxon>Pterygota</taxon>
        <taxon>Neoptera</taxon>
        <taxon>Endopterygota</taxon>
        <taxon>Siphonaptera</taxon>
        <taxon>Pulicidae</taxon>
        <taxon>Xenopsyllinae</taxon>
        <taxon>Xenopsylla</taxon>
    </lineage>
</organism>
<feature type="domain" description="HIG1" evidence="7">
    <location>
        <begin position="12"/>
        <end position="103"/>
    </location>
</feature>
<dbReference type="InterPro" id="IPR007667">
    <property type="entry name" value="Hypoxia_induced_domain"/>
</dbReference>
<protein>
    <submittedName>
        <fullName evidence="8">Putative hig1 domain family member 2a mitochondrial</fullName>
    </submittedName>
</protein>
<evidence type="ECO:0000256" key="5">
    <source>
        <dbReference type="ARBA" id="ARBA00023136"/>
    </source>
</evidence>
<name>A0A6M2DBZ0_XENCH</name>